<dbReference type="InterPro" id="IPR011044">
    <property type="entry name" value="Quino_amine_DH_bsu"/>
</dbReference>
<sequence>MPFHLISLPALSVSPGPIAVMHPLPDEQNVSVLALNHACELWKLNLTTGLAENLLQIDIPDLNISHPLQVVVSKDGQYAAISNRFGRHAAVYDLLARQQIMKLSRDDYHSEVCTFPLAFAEIDGRSLLIHGTLWNRVDLTDVESGELLSKRPNAQYEDDGYLDYFHGKLYVSQDQQWIVDMGWVWQPVGVIRSWNVRDWLNNAREAEDGASVSSPWDVLLDWDLPAAWVDSQTMAIWGQVDGDQLDEEDWPDEGVLPVVILSNVLTGERSTLLRGVPAYATTSPIEDVFPHPQGQLAADGDLLFLWGKGLNMTVWNRHNSAQVATEEAFCPDLYHEKARLFLQLDSQGGISAWRYTA</sequence>
<protein>
    <recommendedName>
        <fullName evidence="3">PQQ-like domain-containing protein</fullName>
    </recommendedName>
</protein>
<evidence type="ECO:0008006" key="3">
    <source>
        <dbReference type="Google" id="ProtNLM"/>
    </source>
</evidence>
<evidence type="ECO:0000313" key="2">
    <source>
        <dbReference type="Proteomes" id="UP000183410"/>
    </source>
</evidence>
<dbReference type="Proteomes" id="UP000183410">
    <property type="component" value="Unassembled WGS sequence"/>
</dbReference>
<gene>
    <name evidence="1" type="ORF">SAMN04487969_12569</name>
</gene>
<accession>A0A1I2HNS8</accession>
<dbReference type="SUPFAM" id="SSF50969">
    <property type="entry name" value="YVTN repeat-like/Quinoprotein amine dehydrogenase"/>
    <property type="match status" value="1"/>
</dbReference>
<reference evidence="2" key="1">
    <citation type="submission" date="2016-10" db="EMBL/GenBank/DDBJ databases">
        <authorList>
            <person name="Varghese N."/>
            <person name="Submissions S."/>
        </authorList>
    </citation>
    <scope>NUCLEOTIDE SEQUENCE [LARGE SCALE GENOMIC DNA]</scope>
    <source>
        <strain evidence="2">CGMCC 1.10223</strain>
    </source>
</reference>
<dbReference type="EMBL" id="FONN01000025">
    <property type="protein sequence ID" value="SFF32015.1"/>
    <property type="molecule type" value="Genomic_DNA"/>
</dbReference>
<evidence type="ECO:0000313" key="1">
    <source>
        <dbReference type="EMBL" id="SFF32015.1"/>
    </source>
</evidence>
<organism evidence="1 2">
    <name type="scientific">Paenibacillus algorifonticola</name>
    <dbReference type="NCBI Taxonomy" id="684063"/>
    <lineage>
        <taxon>Bacteria</taxon>
        <taxon>Bacillati</taxon>
        <taxon>Bacillota</taxon>
        <taxon>Bacilli</taxon>
        <taxon>Bacillales</taxon>
        <taxon>Paenibacillaceae</taxon>
        <taxon>Paenibacillus</taxon>
    </lineage>
</organism>
<name>A0A1I2HNS8_9BACL</name>
<keyword evidence="2" id="KW-1185">Reference proteome</keyword>
<dbReference type="AlphaFoldDB" id="A0A1I2HNS8"/>
<dbReference type="RefSeq" id="WP_046233885.1">
    <property type="nucleotide sequence ID" value="NZ_FONN01000025.1"/>
</dbReference>
<proteinExistence type="predicted"/>
<dbReference type="OrthoDB" id="9765809at2"/>